<keyword evidence="12" id="KW-0496">Mitochondrion</keyword>
<dbReference type="GO" id="GO:0006310">
    <property type="term" value="P:DNA recombination"/>
    <property type="evidence" value="ECO:0007669"/>
    <property type="project" value="EnsemblFungi"/>
</dbReference>
<evidence type="ECO:0000256" key="11">
    <source>
        <dbReference type="ARBA" id="ARBA00022842"/>
    </source>
</evidence>
<evidence type="ECO:0000259" key="18">
    <source>
        <dbReference type="SMART" id="SM00477"/>
    </source>
</evidence>
<dbReference type="GO" id="GO:0006309">
    <property type="term" value="P:apoptotic DNA fragmentation"/>
    <property type="evidence" value="ECO:0007669"/>
    <property type="project" value="EnsemblFungi"/>
</dbReference>
<keyword evidence="21" id="KW-1185">Reference proteome</keyword>
<evidence type="ECO:0000256" key="16">
    <source>
        <dbReference type="PIRSR" id="PIRSR640255-2"/>
    </source>
</evidence>
<dbReference type="SMART" id="SM00477">
    <property type="entry name" value="NUC"/>
    <property type="match status" value="1"/>
</dbReference>
<dbReference type="InterPro" id="IPR001604">
    <property type="entry name" value="Endo_G_ENPP1-like_dom"/>
</dbReference>
<protein>
    <recommendedName>
        <fullName evidence="17">Endonuclease</fullName>
        <ecNumber evidence="17">3.1.30.-</ecNumber>
    </recommendedName>
</protein>
<dbReference type="Pfam" id="PF01223">
    <property type="entry name" value="Endonuclease_NS"/>
    <property type="match status" value="1"/>
</dbReference>
<dbReference type="GO" id="GO:0051607">
    <property type="term" value="P:defense response to virus"/>
    <property type="evidence" value="ECO:0007669"/>
    <property type="project" value="EnsemblFungi"/>
</dbReference>
<dbReference type="InterPro" id="IPR040255">
    <property type="entry name" value="Non-specific_endonuclease"/>
</dbReference>
<dbReference type="GO" id="GO:0005634">
    <property type="term" value="C:nucleus"/>
    <property type="evidence" value="ECO:0007669"/>
    <property type="project" value="EnsemblFungi"/>
</dbReference>
<evidence type="ECO:0000256" key="8">
    <source>
        <dbReference type="ARBA" id="ARBA00022759"/>
    </source>
</evidence>
<proteinExistence type="inferred from homology"/>
<evidence type="ECO:0000256" key="7">
    <source>
        <dbReference type="ARBA" id="ARBA00022723"/>
    </source>
</evidence>
<comment type="cofactor">
    <cofactor evidence="1">
        <name>Mn(2+)</name>
        <dbReference type="ChEBI" id="CHEBI:29035"/>
    </cofactor>
</comment>
<comment type="cofactor">
    <cofactor evidence="2 17">
        <name>Mg(2+)</name>
        <dbReference type="ChEBI" id="CHEBI:18420"/>
    </cofactor>
</comment>
<dbReference type="GO" id="GO:0004521">
    <property type="term" value="F:RNA endonuclease activity"/>
    <property type="evidence" value="ECO:0007669"/>
    <property type="project" value="EnsemblFungi"/>
</dbReference>
<evidence type="ECO:0000259" key="19">
    <source>
        <dbReference type="SMART" id="SM00892"/>
    </source>
</evidence>
<evidence type="ECO:0000256" key="17">
    <source>
        <dbReference type="RuleBase" id="RU366055"/>
    </source>
</evidence>
<keyword evidence="11" id="KW-0460">Magnesium</keyword>
<dbReference type="OrthoDB" id="5418055at2759"/>
<dbReference type="GO" id="GO:0006401">
    <property type="term" value="P:RNA catabolic process"/>
    <property type="evidence" value="ECO:0007669"/>
    <property type="project" value="EnsemblFungi"/>
</dbReference>
<dbReference type="GO" id="GO:0005743">
    <property type="term" value="C:mitochondrial inner membrane"/>
    <property type="evidence" value="ECO:0007669"/>
    <property type="project" value="UniProtKB-SubCell"/>
</dbReference>
<accession>A0A1E4TK52</accession>
<evidence type="ECO:0000313" key="21">
    <source>
        <dbReference type="Proteomes" id="UP000095023"/>
    </source>
</evidence>
<evidence type="ECO:0000256" key="9">
    <source>
        <dbReference type="ARBA" id="ARBA00022792"/>
    </source>
</evidence>
<organism evidence="20 21">
    <name type="scientific">Tortispora caseinolytica NRRL Y-17796</name>
    <dbReference type="NCBI Taxonomy" id="767744"/>
    <lineage>
        <taxon>Eukaryota</taxon>
        <taxon>Fungi</taxon>
        <taxon>Dikarya</taxon>
        <taxon>Ascomycota</taxon>
        <taxon>Saccharomycotina</taxon>
        <taxon>Trigonopsidomycetes</taxon>
        <taxon>Trigonopsidales</taxon>
        <taxon>Trigonopsidaceae</taxon>
        <taxon>Tortispora</taxon>
    </lineage>
</organism>
<evidence type="ECO:0000256" key="5">
    <source>
        <dbReference type="ARBA" id="ARBA00011738"/>
    </source>
</evidence>
<dbReference type="Gene3D" id="3.40.570.10">
    <property type="entry name" value="Extracellular Endonuclease, subunit A"/>
    <property type="match status" value="1"/>
</dbReference>
<keyword evidence="14" id="KW-0464">Manganese</keyword>
<dbReference type="GO" id="GO:0000014">
    <property type="term" value="F:single-stranded DNA endodeoxyribonuclease activity"/>
    <property type="evidence" value="ECO:0007669"/>
    <property type="project" value="EnsemblFungi"/>
</dbReference>
<evidence type="ECO:0000256" key="2">
    <source>
        <dbReference type="ARBA" id="ARBA00001946"/>
    </source>
</evidence>
<evidence type="ECO:0000256" key="4">
    <source>
        <dbReference type="ARBA" id="ARBA00010052"/>
    </source>
</evidence>
<evidence type="ECO:0000256" key="14">
    <source>
        <dbReference type="ARBA" id="ARBA00023211"/>
    </source>
</evidence>
<comment type="subunit">
    <text evidence="5">Homodimer.</text>
</comment>
<keyword evidence="8 17" id="KW-0255">Endonuclease</keyword>
<dbReference type="FunFam" id="3.40.570.10:FF:000004">
    <property type="entry name" value="Nuclease 1, mitochondrial"/>
    <property type="match status" value="1"/>
</dbReference>
<keyword evidence="13" id="KW-0472">Membrane</keyword>
<dbReference type="GO" id="GO:0003676">
    <property type="term" value="F:nucleic acid binding"/>
    <property type="evidence" value="ECO:0007669"/>
    <property type="project" value="InterPro"/>
</dbReference>
<dbReference type="PANTHER" id="PTHR13966:SF5">
    <property type="entry name" value="ENDONUCLEASE G, MITOCHONDRIAL"/>
    <property type="match status" value="1"/>
</dbReference>
<dbReference type="InterPro" id="IPR020821">
    <property type="entry name" value="ENPP1-3/EXOG-like_nuc-like"/>
</dbReference>
<evidence type="ECO:0000256" key="6">
    <source>
        <dbReference type="ARBA" id="ARBA00022722"/>
    </source>
</evidence>
<keyword evidence="9" id="KW-0999">Mitochondrion inner membrane</keyword>
<feature type="domain" description="DNA/RNA non-specific endonuclease/pyrophosphatase/phosphodiesterase" evidence="19">
    <location>
        <begin position="73"/>
        <end position="289"/>
    </location>
</feature>
<dbReference type="InterPro" id="IPR018524">
    <property type="entry name" value="DNA/RNA_endonuclease_AS"/>
</dbReference>
<dbReference type="EC" id="3.1.30.-" evidence="17"/>
<name>A0A1E4TK52_9ASCO</name>
<feature type="domain" description="ENPP1-3/EXOG-like endonuclease/phosphodiesterase" evidence="18">
    <location>
        <begin position="74"/>
        <end position="289"/>
    </location>
</feature>
<dbReference type="EMBL" id="KV453841">
    <property type="protein sequence ID" value="ODV92048.1"/>
    <property type="molecule type" value="Genomic_DNA"/>
</dbReference>
<dbReference type="CDD" id="cd00091">
    <property type="entry name" value="NUC"/>
    <property type="match status" value="1"/>
</dbReference>
<evidence type="ECO:0000313" key="20">
    <source>
        <dbReference type="EMBL" id="ODV92048.1"/>
    </source>
</evidence>
<evidence type="ECO:0000256" key="3">
    <source>
        <dbReference type="ARBA" id="ARBA00004273"/>
    </source>
</evidence>
<dbReference type="GO" id="GO:0046872">
    <property type="term" value="F:metal ion binding"/>
    <property type="evidence" value="ECO:0007669"/>
    <property type="project" value="UniProtKB-KW"/>
</dbReference>
<dbReference type="SMART" id="SM00892">
    <property type="entry name" value="Endonuclease_NS"/>
    <property type="match status" value="1"/>
</dbReference>
<dbReference type="GO" id="GO:0004529">
    <property type="term" value="F:DNA exonuclease activity"/>
    <property type="evidence" value="ECO:0007669"/>
    <property type="project" value="EnsemblFungi"/>
</dbReference>
<feature type="binding site" evidence="16">
    <location>
        <position position="170"/>
    </location>
    <ligand>
        <name>Mg(2+)</name>
        <dbReference type="ChEBI" id="CHEBI:18420"/>
        <note>catalytic</note>
    </ligand>
</feature>
<gene>
    <name evidence="20" type="ORF">CANCADRAFT_55788</name>
</gene>
<evidence type="ECO:0000256" key="10">
    <source>
        <dbReference type="ARBA" id="ARBA00022801"/>
    </source>
</evidence>
<dbReference type="Proteomes" id="UP000095023">
    <property type="component" value="Unassembled WGS sequence"/>
</dbReference>
<keyword evidence="7 16" id="KW-0479">Metal-binding</keyword>
<dbReference type="InterPro" id="IPR044925">
    <property type="entry name" value="His-Me_finger_sf"/>
</dbReference>
<reference evidence="21" key="1">
    <citation type="submission" date="2016-02" db="EMBL/GenBank/DDBJ databases">
        <title>Comparative genomics of biotechnologically important yeasts.</title>
        <authorList>
            <consortium name="DOE Joint Genome Institute"/>
            <person name="Riley R."/>
            <person name="Haridas S."/>
            <person name="Wolfe K.H."/>
            <person name="Lopes M.R."/>
            <person name="Hittinger C.T."/>
            <person name="Goker M."/>
            <person name="Salamov A."/>
            <person name="Wisecaver J."/>
            <person name="Long T.M."/>
            <person name="Aerts A.L."/>
            <person name="Barry K."/>
            <person name="Choi C."/>
            <person name="Clum A."/>
            <person name="Coughlan A.Y."/>
            <person name="Deshpande S."/>
            <person name="Douglass A.P."/>
            <person name="Hanson S.J."/>
            <person name="Klenk H.-P."/>
            <person name="Labutti K."/>
            <person name="Lapidus A."/>
            <person name="Lindquist E."/>
            <person name="Lipzen A."/>
            <person name="Meier-Kolthoff J.P."/>
            <person name="Ohm R.A."/>
            <person name="Otillar R.P."/>
            <person name="Pangilinan J."/>
            <person name="Peng Y."/>
            <person name="Rokas A."/>
            <person name="Rosa C.A."/>
            <person name="Scheuner C."/>
            <person name="Sibirny A.A."/>
            <person name="Slot J.C."/>
            <person name="Stielow J.B."/>
            <person name="Sun H."/>
            <person name="Kurtzman C.P."/>
            <person name="Blackwell M."/>
            <person name="Jeffries T.W."/>
            <person name="Grigoriev I.V."/>
        </authorList>
    </citation>
    <scope>NUCLEOTIDE SEQUENCE [LARGE SCALE GENOMIC DNA]</scope>
    <source>
        <strain evidence="21">NRRL Y-17796</strain>
    </source>
</reference>
<dbReference type="PANTHER" id="PTHR13966">
    <property type="entry name" value="ENDONUCLEASE RELATED"/>
    <property type="match status" value="1"/>
</dbReference>
<feature type="active site" description="Proton acceptor" evidence="15">
    <location>
        <position position="138"/>
    </location>
</feature>
<dbReference type="GO" id="GO:0005829">
    <property type="term" value="C:cytosol"/>
    <property type="evidence" value="ECO:0007669"/>
    <property type="project" value="EnsemblFungi"/>
</dbReference>
<evidence type="ECO:0000256" key="1">
    <source>
        <dbReference type="ARBA" id="ARBA00001936"/>
    </source>
</evidence>
<evidence type="ECO:0000256" key="13">
    <source>
        <dbReference type="ARBA" id="ARBA00023136"/>
    </source>
</evidence>
<evidence type="ECO:0000256" key="15">
    <source>
        <dbReference type="PIRSR" id="PIRSR640255-1"/>
    </source>
</evidence>
<comment type="subcellular location">
    <subcellularLocation>
        <location evidence="3">Mitochondrion inner membrane</location>
    </subcellularLocation>
</comment>
<keyword evidence="10 17" id="KW-0378">Hydrolase</keyword>
<dbReference type="InterPro" id="IPR044929">
    <property type="entry name" value="DNA/RNA_non-sp_Endonuclease_sf"/>
</dbReference>
<comment type="similarity">
    <text evidence="4 17">Belongs to the DNA/RNA non-specific endonuclease family.</text>
</comment>
<dbReference type="SUPFAM" id="SSF54060">
    <property type="entry name" value="His-Me finger endonucleases"/>
    <property type="match status" value="1"/>
</dbReference>
<dbReference type="AlphaFoldDB" id="A0A1E4TK52"/>
<dbReference type="PROSITE" id="PS01070">
    <property type="entry name" value="NUCLEASE_NON_SPEC"/>
    <property type="match status" value="1"/>
</dbReference>
<sequence length="318" mass="36549">MKTAYRFAVAAVPLRAGFFGLCKDKKKKENVETGGPVAGGVDREKGSQGTVSIVEPEGYFKYGFPVPVHDVKRYNEYVRCYDRRTRNPNWVIEHITAESLKIRDGDRKKSVFKEDESIPSRFRALLRDYFRSGYDRGHQAPAADAKFSQEAMDETFYLTNMCPQVGDGFNRDYWAHLEDFCRRLTEQYRDVRIVTGPLYLPKKMDNGKYIVQYEMIGNPPNVAVPTHFFKIIVAEHHKSKPYDQRAALAAFILPNTAIPNEVPLEKFEVDISAIENSAGVEFLPSMKYEPRRLCREFSCSIIVREFPKMIETSKSLTK</sequence>
<evidence type="ECO:0000256" key="12">
    <source>
        <dbReference type="ARBA" id="ARBA00023128"/>
    </source>
</evidence>
<keyword evidence="6 17" id="KW-0540">Nuclease</keyword>